<evidence type="ECO:0000313" key="2">
    <source>
        <dbReference type="Proteomes" id="UP000325286"/>
    </source>
</evidence>
<name>A0A5B9QS78_9BACT</name>
<dbReference type="Proteomes" id="UP000325286">
    <property type="component" value="Chromosome"/>
</dbReference>
<evidence type="ECO:0008006" key="3">
    <source>
        <dbReference type="Google" id="ProtNLM"/>
    </source>
</evidence>
<dbReference type="EMBL" id="CP042914">
    <property type="protein sequence ID" value="QEG40759.1"/>
    <property type="molecule type" value="Genomic_DNA"/>
</dbReference>
<protein>
    <recommendedName>
        <fullName evidence="3">DUF3618 domain-containing protein</fullName>
    </recommendedName>
</protein>
<organism evidence="1 2">
    <name type="scientific">Roseimaritima ulvae</name>
    <dbReference type="NCBI Taxonomy" id="980254"/>
    <lineage>
        <taxon>Bacteria</taxon>
        <taxon>Pseudomonadati</taxon>
        <taxon>Planctomycetota</taxon>
        <taxon>Planctomycetia</taxon>
        <taxon>Pirellulales</taxon>
        <taxon>Pirellulaceae</taxon>
        <taxon>Roseimaritima</taxon>
    </lineage>
</organism>
<gene>
    <name evidence="1" type="ORF">UC8_27760</name>
</gene>
<keyword evidence="2" id="KW-1185">Reference proteome</keyword>
<accession>A0A5B9QS78</accession>
<evidence type="ECO:0000313" key="1">
    <source>
        <dbReference type="EMBL" id="QEG40759.1"/>
    </source>
</evidence>
<dbReference type="KEGG" id="rul:UC8_27760"/>
<proteinExistence type="predicted"/>
<dbReference type="RefSeq" id="WP_148080297.1">
    <property type="nucleotide sequence ID" value="NZ_CP042914.1"/>
</dbReference>
<dbReference type="AlphaFoldDB" id="A0A5B9QS78"/>
<dbReference type="OrthoDB" id="289170at2"/>
<reference evidence="1 2" key="1">
    <citation type="submission" date="2019-08" db="EMBL/GenBank/DDBJ databases">
        <title>Deep-cultivation of Planctomycetes and their phenomic and genomic characterization uncovers novel biology.</title>
        <authorList>
            <person name="Wiegand S."/>
            <person name="Jogler M."/>
            <person name="Boedeker C."/>
            <person name="Pinto D."/>
            <person name="Vollmers J."/>
            <person name="Rivas-Marin E."/>
            <person name="Kohn T."/>
            <person name="Peeters S.H."/>
            <person name="Heuer A."/>
            <person name="Rast P."/>
            <person name="Oberbeckmann S."/>
            <person name="Bunk B."/>
            <person name="Jeske O."/>
            <person name="Meyerdierks A."/>
            <person name="Storesund J.E."/>
            <person name="Kallscheuer N."/>
            <person name="Luecker S."/>
            <person name="Lage O.M."/>
            <person name="Pohl T."/>
            <person name="Merkel B.J."/>
            <person name="Hornburger P."/>
            <person name="Mueller R.-W."/>
            <person name="Bruemmer F."/>
            <person name="Labrenz M."/>
            <person name="Spormann A.M."/>
            <person name="Op den Camp H."/>
            <person name="Overmann J."/>
            <person name="Amann R."/>
            <person name="Jetten M.S.M."/>
            <person name="Mascher T."/>
            <person name="Medema M.H."/>
            <person name="Devos D.P."/>
            <person name="Kaster A.-K."/>
            <person name="Ovreas L."/>
            <person name="Rohde M."/>
            <person name="Galperin M.Y."/>
            <person name="Jogler C."/>
        </authorList>
    </citation>
    <scope>NUCLEOTIDE SEQUENCE [LARGE SCALE GENOMIC DNA]</scope>
    <source>
        <strain evidence="1 2">UC8</strain>
    </source>
</reference>
<sequence length="130" mass="14613">MSTTATKKQSAAIRERMQQIRNELPYDVDDARTQVQNLTDWKHYVRKHPGIVLPVVAAAAFLIVPKSRPEPKQEYSVSNRRGADRTIRLESASPEKRSLMTGVVSALMTVALRSATSVATQRLSHLMRNQ</sequence>